<dbReference type="Proteomes" id="UP000216363">
    <property type="component" value="Unassembled WGS sequence"/>
</dbReference>
<protein>
    <submittedName>
        <fullName evidence="1">Uncharacterized protein</fullName>
    </submittedName>
</protein>
<name>A0A256GDP7_9HYPH</name>
<evidence type="ECO:0000313" key="2">
    <source>
        <dbReference type="Proteomes" id="UP000216363"/>
    </source>
</evidence>
<accession>A0A256GDP7</accession>
<evidence type="ECO:0000313" key="1">
    <source>
        <dbReference type="EMBL" id="OYR24751.1"/>
    </source>
</evidence>
<dbReference type="AlphaFoldDB" id="A0A256GDP7"/>
<gene>
    <name evidence="1" type="ORF">CES86_5041</name>
</gene>
<proteinExistence type="predicted"/>
<reference evidence="1 2" key="1">
    <citation type="submission" date="2017-07" db="EMBL/GenBank/DDBJ databases">
        <title>Draft genome of Ochrobactrum lupini type strain LUP21.</title>
        <authorList>
            <person name="Krzyzanowska D.M."/>
            <person name="Jafra S."/>
        </authorList>
    </citation>
    <scope>NUCLEOTIDE SEQUENCE [LARGE SCALE GENOMIC DNA]</scope>
    <source>
        <strain evidence="1 2">LUP21</strain>
    </source>
</reference>
<organism evidence="1 2">
    <name type="scientific">Brucella lupini</name>
    <dbReference type="NCBI Taxonomy" id="255457"/>
    <lineage>
        <taxon>Bacteria</taxon>
        <taxon>Pseudomonadati</taxon>
        <taxon>Pseudomonadota</taxon>
        <taxon>Alphaproteobacteria</taxon>
        <taxon>Hyphomicrobiales</taxon>
        <taxon>Brucellaceae</taxon>
        <taxon>Brucella/Ochrobactrum group</taxon>
        <taxon>Brucella</taxon>
    </lineage>
</organism>
<sequence>MLVFSAISLVLGAANIQGSDVDSAASGCCCVSRQMDMGWFHNTYYLIYVETKGNLITHEKKRLFRRLFLFVSECQLERDQALPRV</sequence>
<dbReference type="EMBL" id="NNRN01000062">
    <property type="protein sequence ID" value="OYR24751.1"/>
    <property type="molecule type" value="Genomic_DNA"/>
</dbReference>
<comment type="caution">
    <text evidence="1">The sequence shown here is derived from an EMBL/GenBank/DDBJ whole genome shotgun (WGS) entry which is preliminary data.</text>
</comment>